<keyword evidence="2" id="KW-0175">Coiled coil</keyword>
<evidence type="ECO:0000256" key="2">
    <source>
        <dbReference type="SAM" id="Coils"/>
    </source>
</evidence>
<feature type="coiled-coil region" evidence="2">
    <location>
        <begin position="34"/>
        <end position="61"/>
    </location>
</feature>
<gene>
    <name evidence="6" type="ORF">OSR52_09805</name>
</gene>
<dbReference type="NCBIfam" id="TIGR01730">
    <property type="entry name" value="RND_mfp"/>
    <property type="match status" value="1"/>
</dbReference>
<dbReference type="InterPro" id="IPR058627">
    <property type="entry name" value="MdtA-like_C"/>
</dbReference>
<dbReference type="Pfam" id="PF25954">
    <property type="entry name" value="Beta-barrel_RND_2"/>
    <property type="match status" value="1"/>
</dbReference>
<comment type="caution">
    <text evidence="6">The sequence shown here is derived from an EMBL/GenBank/DDBJ whole genome shotgun (WGS) entry which is preliminary data.</text>
</comment>
<evidence type="ECO:0000259" key="5">
    <source>
        <dbReference type="Pfam" id="PF25967"/>
    </source>
</evidence>
<feature type="domain" description="CusB-like beta-barrel" evidence="4">
    <location>
        <begin position="232"/>
        <end position="303"/>
    </location>
</feature>
<dbReference type="EMBL" id="JAPMUA010000003">
    <property type="protein sequence ID" value="MDG3586162.1"/>
    <property type="molecule type" value="Genomic_DNA"/>
</dbReference>
<evidence type="ECO:0000256" key="1">
    <source>
        <dbReference type="ARBA" id="ARBA00009477"/>
    </source>
</evidence>
<evidence type="ECO:0000259" key="4">
    <source>
        <dbReference type="Pfam" id="PF25954"/>
    </source>
</evidence>
<feature type="domain" description="CzcB-like alpha-helical hairpin" evidence="3">
    <location>
        <begin position="137"/>
        <end position="192"/>
    </location>
</feature>
<organism evidence="6 7">
    <name type="scientific">Galbibacter pacificus</name>
    <dbReference type="NCBI Taxonomy" id="2996052"/>
    <lineage>
        <taxon>Bacteria</taxon>
        <taxon>Pseudomonadati</taxon>
        <taxon>Bacteroidota</taxon>
        <taxon>Flavobacteriia</taxon>
        <taxon>Flavobacteriales</taxon>
        <taxon>Flavobacteriaceae</taxon>
        <taxon>Galbibacter</taxon>
    </lineage>
</organism>
<dbReference type="Pfam" id="PF25967">
    <property type="entry name" value="RND-MFP_C"/>
    <property type="match status" value="1"/>
</dbReference>
<name>A0ABT6FSS9_9FLAO</name>
<dbReference type="InterPro" id="IPR058648">
    <property type="entry name" value="HH_CzcB-like"/>
</dbReference>
<evidence type="ECO:0000313" key="7">
    <source>
        <dbReference type="Proteomes" id="UP001153642"/>
    </source>
</evidence>
<proteinExistence type="inferred from homology"/>
<dbReference type="Pfam" id="PF25893">
    <property type="entry name" value="HH_CzcB"/>
    <property type="match status" value="1"/>
</dbReference>
<feature type="domain" description="Multidrug resistance protein MdtA-like C-terminal permuted SH3" evidence="5">
    <location>
        <begin position="310"/>
        <end position="374"/>
    </location>
</feature>
<dbReference type="Proteomes" id="UP001153642">
    <property type="component" value="Unassembled WGS sequence"/>
</dbReference>
<dbReference type="InterPro" id="IPR006143">
    <property type="entry name" value="RND_pump_MFP"/>
</dbReference>
<comment type="similarity">
    <text evidence="1">Belongs to the membrane fusion protein (MFP) (TC 8.A.1) family.</text>
</comment>
<dbReference type="Gene3D" id="1.10.287.470">
    <property type="entry name" value="Helix hairpin bin"/>
    <property type="match status" value="1"/>
</dbReference>
<accession>A0ABT6FSS9</accession>
<dbReference type="Gene3D" id="2.40.50.100">
    <property type="match status" value="1"/>
</dbReference>
<dbReference type="InterPro" id="IPR058792">
    <property type="entry name" value="Beta-barrel_RND_2"/>
</dbReference>
<dbReference type="PANTHER" id="PTHR30469">
    <property type="entry name" value="MULTIDRUG RESISTANCE PROTEIN MDTA"/>
    <property type="match status" value="1"/>
</dbReference>
<dbReference type="Gene3D" id="2.40.30.170">
    <property type="match status" value="1"/>
</dbReference>
<dbReference type="Gene3D" id="2.40.420.20">
    <property type="match status" value="1"/>
</dbReference>
<dbReference type="PROSITE" id="PS51257">
    <property type="entry name" value="PROKAR_LIPOPROTEIN"/>
    <property type="match status" value="1"/>
</dbReference>
<protein>
    <submittedName>
        <fullName evidence="6">Efflux RND transporter periplasmic adaptor subunit</fullName>
    </submittedName>
</protein>
<evidence type="ECO:0000259" key="3">
    <source>
        <dbReference type="Pfam" id="PF25893"/>
    </source>
</evidence>
<dbReference type="RefSeq" id="WP_277899927.1">
    <property type="nucleotide sequence ID" value="NZ_JAPMUA010000003.1"/>
</dbReference>
<reference evidence="6" key="1">
    <citation type="submission" date="2022-11" db="EMBL/GenBank/DDBJ databases">
        <title>High-quality draft genome sequence of Galbibacter sp. strain CMA-7.</title>
        <authorList>
            <person name="Wei L."/>
            <person name="Dong C."/>
            <person name="Shao Z."/>
        </authorList>
    </citation>
    <scope>NUCLEOTIDE SEQUENCE</scope>
    <source>
        <strain evidence="6">CMA-7</strain>
    </source>
</reference>
<dbReference type="SUPFAM" id="SSF111369">
    <property type="entry name" value="HlyD-like secretion proteins"/>
    <property type="match status" value="1"/>
</dbReference>
<sequence>MKKTYLIIISALVLASCGGGGKQSVDEVIENGNLEAIKQKREELSLQHDALGADIKKLNDAVKKLDTTKNYVLVTAFTAKDTLFNHYIELQGNVSTKENIVINAEYSGALQQVVVKEGQSVHKGQVLARIDEGGLGAQLAQLKAQETLAKTTYERQKRLWEQNIGSEMQYLQAQTQYESNKSAVSQLESQLSKATVVAPFSGTIEEIISEQGTNVAMGTPIMRIVSLNNMYIETEVPEKYLPSIKKGTNVIAEFPVIGEKVETDVRQVSNYINPSNRSFKIEVGVPNKNGMIKPNLTAKVIINDYTSEKAFLIPQSVISENAEGNQYVYIASNISDNGEAEVHQAVIQTGKTQGNLVEVVKGINAGDYVIKEGARSVQEGQKVKILKK</sequence>
<evidence type="ECO:0000313" key="6">
    <source>
        <dbReference type="EMBL" id="MDG3586162.1"/>
    </source>
</evidence>
<keyword evidence="7" id="KW-1185">Reference proteome</keyword>